<dbReference type="Pfam" id="PF00535">
    <property type="entry name" value="Glycos_transf_2"/>
    <property type="match status" value="1"/>
</dbReference>
<dbReference type="InterPro" id="IPR029044">
    <property type="entry name" value="Nucleotide-diphossugar_trans"/>
</dbReference>
<comment type="caution">
    <text evidence="2">The sequence shown here is derived from an EMBL/GenBank/DDBJ whole genome shotgun (WGS) entry which is preliminary data.</text>
</comment>
<evidence type="ECO:0000313" key="3">
    <source>
        <dbReference type="Proteomes" id="UP001161423"/>
    </source>
</evidence>
<dbReference type="RefSeq" id="WP_284723748.1">
    <property type="nucleotide sequence ID" value="NZ_BSND01000013.1"/>
</dbReference>
<evidence type="ECO:0000259" key="1">
    <source>
        <dbReference type="Pfam" id="PF00535"/>
    </source>
</evidence>
<name>A0ABQ5U081_9GAMM</name>
<sequence length="478" mass="54046">MSDKKTDQIPLTVALLTYNRCGSYLKKAVEAILAQSYREFEFLVLDNASPDDTAQYILSLDDTRIRYVRNAPGSSVEFNYMSAYHLARGHRIIVTHDDDIMERDMLETQMQFMDTHPEVILAWTGVTLIDGDDKVIGANHHTLADSRVFQPGEYLLNFLYSRLWPVPSTIILDRRYSLTWQIGLHYFNTKTVKKSRRGKQVEGAEDALFPARANVKHAVAFIAKPLMRYRLHLHQGTNNVNLSTPSIYLYKAMKRLARKSPLAQQYDALFDSYVDRFRLQQKMTGLERYPLHPATRQSLRKQARSWSRQISDCAEAFYPILPLFILHQLISDDVDDLSPVSSQHCPSPDKSFTNATQAFYAWYRKRVGGGSAADGLDATKKVAILGSALVAALLIIDLKRAGIEVVACLESNVSRQGGTLLGVPIIPIHDLSQPDSPIQQVVLSSEKNQEAQLTQLIHKLAFKPPVIVSWKQLVFAEE</sequence>
<accession>A0ABQ5U081</accession>
<protein>
    <recommendedName>
        <fullName evidence="1">Glycosyltransferase 2-like domain-containing protein</fullName>
    </recommendedName>
</protein>
<dbReference type="Proteomes" id="UP001161423">
    <property type="component" value="Unassembled WGS sequence"/>
</dbReference>
<dbReference type="PANTHER" id="PTHR22916:SF3">
    <property type="entry name" value="UDP-GLCNAC:BETAGAL BETA-1,3-N-ACETYLGLUCOSAMINYLTRANSFERASE-LIKE PROTEIN 1"/>
    <property type="match status" value="1"/>
</dbReference>
<dbReference type="InterPro" id="IPR001173">
    <property type="entry name" value="Glyco_trans_2-like"/>
</dbReference>
<organism evidence="2 3">
    <name type="scientific">Methylophaga thalassica</name>
    <dbReference type="NCBI Taxonomy" id="40223"/>
    <lineage>
        <taxon>Bacteria</taxon>
        <taxon>Pseudomonadati</taxon>
        <taxon>Pseudomonadota</taxon>
        <taxon>Gammaproteobacteria</taxon>
        <taxon>Thiotrichales</taxon>
        <taxon>Piscirickettsiaceae</taxon>
        <taxon>Methylophaga</taxon>
    </lineage>
</organism>
<reference evidence="2" key="2">
    <citation type="submission" date="2023-01" db="EMBL/GenBank/DDBJ databases">
        <title>Draft genome sequence of Methylophaga thalassica strain NBRC 102424.</title>
        <authorList>
            <person name="Sun Q."/>
            <person name="Mori K."/>
        </authorList>
    </citation>
    <scope>NUCLEOTIDE SEQUENCE</scope>
    <source>
        <strain evidence="2">NBRC 102424</strain>
    </source>
</reference>
<keyword evidence="3" id="KW-1185">Reference proteome</keyword>
<dbReference type="EMBL" id="BSND01000013">
    <property type="protein sequence ID" value="GLQ01068.1"/>
    <property type="molecule type" value="Genomic_DNA"/>
</dbReference>
<gene>
    <name evidence="2" type="ORF">GCM10007891_29210</name>
</gene>
<dbReference type="SUPFAM" id="SSF53448">
    <property type="entry name" value="Nucleotide-diphospho-sugar transferases"/>
    <property type="match status" value="1"/>
</dbReference>
<reference evidence="2" key="1">
    <citation type="journal article" date="2014" name="Int. J. Syst. Evol. Microbiol.">
        <title>Complete genome of a new Firmicutes species belonging to the dominant human colonic microbiota ('Ruminococcus bicirculans') reveals two chromosomes and a selective capacity to utilize plant glucans.</title>
        <authorList>
            <consortium name="NISC Comparative Sequencing Program"/>
            <person name="Wegmann U."/>
            <person name="Louis P."/>
            <person name="Goesmann A."/>
            <person name="Henrissat B."/>
            <person name="Duncan S.H."/>
            <person name="Flint H.J."/>
        </authorList>
    </citation>
    <scope>NUCLEOTIDE SEQUENCE</scope>
    <source>
        <strain evidence="2">NBRC 102424</strain>
    </source>
</reference>
<feature type="domain" description="Glycosyltransferase 2-like" evidence="1">
    <location>
        <begin position="13"/>
        <end position="123"/>
    </location>
</feature>
<dbReference type="PANTHER" id="PTHR22916">
    <property type="entry name" value="GLYCOSYLTRANSFERASE"/>
    <property type="match status" value="1"/>
</dbReference>
<dbReference type="Gene3D" id="3.90.550.10">
    <property type="entry name" value="Spore Coat Polysaccharide Biosynthesis Protein SpsA, Chain A"/>
    <property type="match status" value="1"/>
</dbReference>
<evidence type="ECO:0000313" key="2">
    <source>
        <dbReference type="EMBL" id="GLQ01068.1"/>
    </source>
</evidence>
<dbReference type="CDD" id="cd00761">
    <property type="entry name" value="Glyco_tranf_GTA_type"/>
    <property type="match status" value="1"/>
</dbReference>
<proteinExistence type="predicted"/>